<gene>
    <name evidence="6" type="ORF">CG010_026300</name>
</gene>
<dbReference type="GO" id="GO:0006631">
    <property type="term" value="P:fatty acid metabolic process"/>
    <property type="evidence" value="ECO:0007669"/>
    <property type="project" value="TreeGrafter"/>
</dbReference>
<dbReference type="RefSeq" id="WP_099087015.1">
    <property type="nucleotide sequence ID" value="NZ_CP042276.1"/>
</dbReference>
<dbReference type="Gene3D" id="3.30.300.30">
    <property type="match status" value="1"/>
</dbReference>
<dbReference type="Proteomes" id="UP000222296">
    <property type="component" value="Plasmid pAt"/>
</dbReference>
<name>A0AAP9J942_AGRTU</name>
<organism evidence="6 7">
    <name type="scientific">Agrobacterium tumefaciens</name>
    <dbReference type="NCBI Taxonomy" id="358"/>
    <lineage>
        <taxon>Bacteria</taxon>
        <taxon>Pseudomonadati</taxon>
        <taxon>Pseudomonadota</taxon>
        <taxon>Alphaproteobacteria</taxon>
        <taxon>Hyphomicrobiales</taxon>
        <taxon>Rhizobiaceae</taxon>
        <taxon>Rhizobium/Agrobacterium group</taxon>
        <taxon>Agrobacterium</taxon>
        <taxon>Agrobacterium tumefaciens complex</taxon>
    </lineage>
</organism>
<dbReference type="PANTHER" id="PTHR43201">
    <property type="entry name" value="ACYL-COA SYNTHETASE"/>
    <property type="match status" value="1"/>
</dbReference>
<proteinExistence type="inferred from homology"/>
<keyword evidence="3" id="KW-0479">Metal-binding</keyword>
<evidence type="ECO:0000256" key="3">
    <source>
        <dbReference type="ARBA" id="ARBA00022723"/>
    </source>
</evidence>
<evidence type="ECO:0000256" key="2">
    <source>
        <dbReference type="ARBA" id="ARBA00022598"/>
    </source>
</evidence>
<evidence type="ECO:0000256" key="1">
    <source>
        <dbReference type="ARBA" id="ARBA00006432"/>
    </source>
</evidence>
<dbReference type="InterPro" id="IPR042099">
    <property type="entry name" value="ANL_N_sf"/>
</dbReference>
<dbReference type="InterPro" id="IPR045851">
    <property type="entry name" value="AMP-bd_C_sf"/>
</dbReference>
<dbReference type="InterPro" id="IPR020845">
    <property type="entry name" value="AMP-binding_CS"/>
</dbReference>
<evidence type="ECO:0000259" key="5">
    <source>
        <dbReference type="Pfam" id="PF13193"/>
    </source>
</evidence>
<evidence type="ECO:0000313" key="7">
    <source>
        <dbReference type="Proteomes" id="UP000222296"/>
    </source>
</evidence>
<feature type="domain" description="AMP-binding enzyme C-terminal" evidence="5">
    <location>
        <begin position="411"/>
        <end position="481"/>
    </location>
</feature>
<dbReference type="GO" id="GO:0031956">
    <property type="term" value="F:medium-chain fatty acid-CoA ligase activity"/>
    <property type="evidence" value="ECO:0007669"/>
    <property type="project" value="TreeGrafter"/>
</dbReference>
<dbReference type="PROSITE" id="PS00455">
    <property type="entry name" value="AMP_BINDING"/>
    <property type="match status" value="1"/>
</dbReference>
<reference evidence="6 7" key="1">
    <citation type="journal article" date="2017" name="Genome Announc.">
        <title>Draft Genome Sequence of Agrobacterium tumefaciens Biovar 1 Strain 186, Isolated from Walnut.</title>
        <authorList>
            <person name="Poret-Peterson A.T."/>
            <person name="Bhatnagar S."/>
            <person name="McClean A.E."/>
            <person name="Kluepfel D.A."/>
        </authorList>
    </citation>
    <scope>NUCLEOTIDE SEQUENCE [LARGE SCALE GENOMIC DNA]</scope>
    <source>
        <strain evidence="6 7">186</strain>
    </source>
</reference>
<dbReference type="AlphaFoldDB" id="A0AAP9J942"/>
<comment type="similarity">
    <text evidence="1">Belongs to the ATP-dependent AMP-binding enzyme family.</text>
</comment>
<sequence>MSSACDDVGLQARLNPERLALVDLTTSRRWTYAELNGSIGRCATVLASLGLTEGHRLAAYARNRAELIIVHLACARLGLIYAPLNWRLADRELAGLIDDIEPSLLIHDDGNDRGCSAIGLDELAQCIETAPPLPEQAFHRDRPSLILYTSGTSGRPKGAMLSERNISESAINFSLVGRVARESRFLCDSPLFHVIGLIVNVRPALMMGGAVLISDQFQAERTLARLSDPDLGATHYVCVPQMATMMRACPEFDAATFRNLNLFIGGAPNPTSDVLQWLSEGITMVNGFGMSENGTVLGMPIDAEIIARKPSSAGIHTARTELKIADDNGEPVPDGHAGELMIRGPNVTIGYWRQPEATAAAFTEDGWFRTGDVAMRDEDGFYFILDRKKDMYVSGGENVYPAEVELALAELRLPGVKEFAVVGMPDQRWGEVGHIALVLEDGRSDFEINEICNRLEGRIARYKMPKRLSVLPALPRTGSGKIMKSTLRSMLAEQ</sequence>
<keyword evidence="2" id="KW-0436">Ligase</keyword>
<dbReference type="Pfam" id="PF00501">
    <property type="entry name" value="AMP-binding"/>
    <property type="match status" value="1"/>
</dbReference>
<evidence type="ECO:0000259" key="4">
    <source>
        <dbReference type="Pfam" id="PF00501"/>
    </source>
</evidence>
<evidence type="ECO:0000313" key="6">
    <source>
        <dbReference type="EMBL" id="QDY97665.1"/>
    </source>
</evidence>
<dbReference type="GO" id="GO:0046872">
    <property type="term" value="F:metal ion binding"/>
    <property type="evidence" value="ECO:0007669"/>
    <property type="project" value="UniProtKB-KW"/>
</dbReference>
<protein>
    <submittedName>
        <fullName evidence="6">AMP-binding protein</fullName>
    </submittedName>
</protein>
<feature type="domain" description="AMP-dependent synthetase/ligase" evidence="4">
    <location>
        <begin position="11"/>
        <end position="352"/>
    </location>
</feature>
<dbReference type="Gene3D" id="3.40.50.12780">
    <property type="entry name" value="N-terminal domain of ligase-like"/>
    <property type="match status" value="1"/>
</dbReference>
<dbReference type="Pfam" id="PF13193">
    <property type="entry name" value="AMP-binding_C"/>
    <property type="match status" value="1"/>
</dbReference>
<dbReference type="SUPFAM" id="SSF56801">
    <property type="entry name" value="Acetyl-CoA synthetase-like"/>
    <property type="match status" value="1"/>
</dbReference>
<accession>A0AAP9J942</accession>
<dbReference type="PANTHER" id="PTHR43201:SF5">
    <property type="entry name" value="MEDIUM-CHAIN ACYL-COA LIGASE ACSF2, MITOCHONDRIAL"/>
    <property type="match status" value="1"/>
</dbReference>
<dbReference type="EMBL" id="CP042276">
    <property type="protein sequence ID" value="QDY97665.1"/>
    <property type="molecule type" value="Genomic_DNA"/>
</dbReference>
<geneLocation type="plasmid" evidence="7">
    <name>pat</name>
</geneLocation>
<dbReference type="InterPro" id="IPR000873">
    <property type="entry name" value="AMP-dep_synth/lig_dom"/>
</dbReference>
<dbReference type="InterPro" id="IPR025110">
    <property type="entry name" value="AMP-bd_C"/>
</dbReference>
<keyword evidence="6" id="KW-0614">Plasmid</keyword>